<dbReference type="InterPro" id="IPR011006">
    <property type="entry name" value="CheY-like_superfamily"/>
</dbReference>
<keyword evidence="2" id="KW-0418">Kinase</keyword>
<accession>A0A318I567</accession>
<dbReference type="PANTHER" id="PTHR43615:SF1">
    <property type="entry name" value="PPDK_N DOMAIN-CONTAINING PROTEIN"/>
    <property type="match status" value="1"/>
</dbReference>
<dbReference type="GO" id="GO:0005524">
    <property type="term" value="F:ATP binding"/>
    <property type="evidence" value="ECO:0007669"/>
    <property type="project" value="InterPro"/>
</dbReference>
<dbReference type="Pfam" id="PF01326">
    <property type="entry name" value="PPDK_N"/>
    <property type="match status" value="1"/>
</dbReference>
<dbReference type="Gene3D" id="3.40.50.2300">
    <property type="match status" value="1"/>
</dbReference>
<dbReference type="STRING" id="1122991.GCA_000613445_00414"/>
<sequence length="1052" mass="119363">MLSNNRLGFKLLVISGSVVFCLLFNKFCPNILGVRCYCLNFVTLQKVRPSPVKTNPNIHLNPNPCYMDNKIPQEWNDILLKDVTFIDLMKHRIYNVLIVANPYDAFMLEDDGRIDEKIYNEYVELGLRYPPTFRQVSTIEEAEEVMQSVSVDLVICMPGNADNDAFAVAHAVKERFPLVPCVVLTPFSHGITHRMQNEDLSIFDYVFCWLGNTNLILSIIKLIEDKMNVEHDIEEAGVQMILLVEDSIRFYSSILPNLYSYILIQSKRISTEALNRHAAALRMRGRPKVVLARTYEEALAYYEKYPNNILGVISDVRFPKDGVKDPEAGLKLLREIRKRDEYVPLIMESSESHNREKAEKEGFRFVDKNSKKMSLDLRHLMEEHMGFGDFIFRDPKTRQEVARISSLKELQDNIFNIPYDSMLFHISRNHVSRWLSARGIFPVSAFLKGVTWHKLKDVDAHRQIIFEAIVRYRNMKNLGVVAVFDRMKFDRYAHFARIGDGSLGGKGRGLAFLDNVIKRHPEFNSFAGVKVHIPKTVVLCTDFFDQFMEQNNLYQVALSDASDAEILQHFLAAQLPDSLKADFTTFFQATRCPIAVRSSSLLEDAHYQPFAGIYSTYMIPYIDDGETMLQMLEAAIKGVYASVFYKDSKAYMSATSNVIDQEKMAVILQAVVGNDHGGHYYPNVSGVLRSINYYPVGNEKAEEGIANLALGLGKYIVDGGQTLRVSPYHPNQVLQTSELKTALRDTQTQFYALDTAHPATDFAVDDGFNILKLGLKEAEQDNALHYIAATYDANDGIIREAIYPEGRKVITFGGVLKHDAFPLPQIMQMAMRYGEEAMKRPVEIEFACNINADRTGEFNLLQIRPIVDSKQMLDEDVAAIADEQCLLRSHNSLGHGVSDDVTDVVYVKYDDHFSAAHNYSVAQEVESINNKFLGTDRNYILIGPGRWGSSDFWLGVPVKWPHISAARIIVEVALKNYRVDPSQGTHFFQNLTSFGVGYFTIDTNVPDGLLRKEVLDALPAVEETEHVRHVRFPRALRILMDGMKGEGVVLMN</sequence>
<gene>
    <name evidence="2" type="ORF">EJ73_02644</name>
</gene>
<dbReference type="InterPro" id="IPR051549">
    <property type="entry name" value="PEP_Utilizing_Enz"/>
</dbReference>
<dbReference type="AlphaFoldDB" id="A0A318I567"/>
<dbReference type="SUPFAM" id="SSF56059">
    <property type="entry name" value="Glutathione synthetase ATP-binding domain-like"/>
    <property type="match status" value="1"/>
</dbReference>
<proteinExistence type="predicted"/>
<dbReference type="GO" id="GO:0016301">
    <property type="term" value="F:kinase activity"/>
    <property type="evidence" value="ECO:0007669"/>
    <property type="project" value="UniProtKB-KW"/>
</dbReference>
<dbReference type="Proteomes" id="UP000248314">
    <property type="component" value="Unassembled WGS sequence"/>
</dbReference>
<evidence type="ECO:0000313" key="2">
    <source>
        <dbReference type="EMBL" id="PXX17757.1"/>
    </source>
</evidence>
<dbReference type="EMBL" id="QJJX01000052">
    <property type="protein sequence ID" value="PXX17757.1"/>
    <property type="molecule type" value="Genomic_DNA"/>
</dbReference>
<reference evidence="2 3" key="1">
    <citation type="submission" date="2018-05" db="EMBL/GenBank/DDBJ databases">
        <title>Genomic Encyclopedia of Type Strains, Phase I: the one thousand microbial genomes (KMG-I) project.</title>
        <authorList>
            <person name="Kyrpides N."/>
        </authorList>
    </citation>
    <scope>NUCLEOTIDE SEQUENCE [LARGE SCALE GENOMIC DNA]</scope>
    <source>
        <strain evidence="2 3">DSM 15611</strain>
    </source>
</reference>
<evidence type="ECO:0000259" key="1">
    <source>
        <dbReference type="Pfam" id="PF01326"/>
    </source>
</evidence>
<organism evidence="2 3">
    <name type="scientific">Hoylesella shahii DSM 15611 = JCM 12083</name>
    <dbReference type="NCBI Taxonomy" id="1122991"/>
    <lineage>
        <taxon>Bacteria</taxon>
        <taxon>Pseudomonadati</taxon>
        <taxon>Bacteroidota</taxon>
        <taxon>Bacteroidia</taxon>
        <taxon>Bacteroidales</taxon>
        <taxon>Prevotellaceae</taxon>
        <taxon>Hoylesella</taxon>
    </lineage>
</organism>
<dbReference type="SUPFAM" id="SSF52172">
    <property type="entry name" value="CheY-like"/>
    <property type="match status" value="1"/>
</dbReference>
<dbReference type="InterPro" id="IPR002192">
    <property type="entry name" value="PPDK_AMP/ATP-bd"/>
</dbReference>
<comment type="caution">
    <text evidence="2">The sequence shown here is derived from an EMBL/GenBank/DDBJ whole genome shotgun (WGS) entry which is preliminary data.</text>
</comment>
<keyword evidence="3" id="KW-1185">Reference proteome</keyword>
<dbReference type="InterPro" id="IPR013815">
    <property type="entry name" value="ATP_grasp_subdomain_1"/>
</dbReference>
<name>A0A318I567_9BACT</name>
<protein>
    <submittedName>
        <fullName evidence="2">Pyruvate phosphate dikinase-like enzyme</fullName>
    </submittedName>
</protein>
<dbReference type="Gene3D" id="3.30.1490.20">
    <property type="entry name" value="ATP-grasp fold, A domain"/>
    <property type="match status" value="1"/>
</dbReference>
<keyword evidence="2" id="KW-0808">Transferase</keyword>
<evidence type="ECO:0000313" key="3">
    <source>
        <dbReference type="Proteomes" id="UP000248314"/>
    </source>
</evidence>
<keyword evidence="2" id="KW-0670">Pyruvate</keyword>
<feature type="domain" description="Pyruvate phosphate dikinase AMP/ATP-binding" evidence="1">
    <location>
        <begin position="502"/>
        <end position="879"/>
    </location>
</feature>
<dbReference type="PANTHER" id="PTHR43615">
    <property type="entry name" value="PHOSPHOENOLPYRUVATE SYNTHASE-RELATED"/>
    <property type="match status" value="1"/>
</dbReference>